<reference evidence="2 3" key="1">
    <citation type="submission" date="2016-10" db="EMBL/GenBank/DDBJ databases">
        <authorList>
            <person name="de Groot N.N."/>
        </authorList>
    </citation>
    <scope>NUCLEOTIDE SEQUENCE [LARGE SCALE GENOMIC DNA]</scope>
    <source>
        <strain evidence="2 3">Nm1</strain>
    </source>
</reference>
<name>A0A1H3JND0_9PROT</name>
<accession>A0A1H3JND0</accession>
<evidence type="ECO:0000313" key="2">
    <source>
        <dbReference type="EMBL" id="SDY41500.1"/>
    </source>
</evidence>
<organism evidence="2 3">
    <name type="scientific">Nitrosomonas halophila</name>
    <dbReference type="NCBI Taxonomy" id="44576"/>
    <lineage>
        <taxon>Bacteria</taxon>
        <taxon>Pseudomonadati</taxon>
        <taxon>Pseudomonadota</taxon>
        <taxon>Betaproteobacteria</taxon>
        <taxon>Nitrosomonadales</taxon>
        <taxon>Nitrosomonadaceae</taxon>
        <taxon>Nitrosomonas</taxon>
    </lineage>
</organism>
<keyword evidence="1" id="KW-0472">Membrane</keyword>
<gene>
    <name evidence="2" type="ORF">SAMN05421881_103420</name>
</gene>
<dbReference type="OrthoDB" id="8565265at2"/>
<dbReference type="RefSeq" id="WP_090414393.1">
    <property type="nucleotide sequence ID" value="NZ_FNOY01000034.1"/>
</dbReference>
<protein>
    <submittedName>
        <fullName evidence="2">Uncharacterized protein</fullName>
    </submittedName>
</protein>
<dbReference type="STRING" id="44576.SAMN05421881_103420"/>
<sequence length="218" mass="24780">MEEVVEKSEEAILDECIQHATEVLAEQLPHIKDKKKYDFAPQFKEMTIQLYLVGVMWKFYTRYETAENALEKAYGALAAIMAKDGIKPKRVEKQVAFIRKVSKLEDDEALATALGYESKPGDRSLAAVFDQYLDDVRVSGSLWRYYDNGKKILLLGGLLFAMIGVWFVTIFLPESDDMVILAVGLLMAFLFMIPVSLIGLLIYRYKIKKGERSDMPSS</sequence>
<dbReference type="AlphaFoldDB" id="A0A1H3JND0"/>
<keyword evidence="3" id="KW-1185">Reference proteome</keyword>
<evidence type="ECO:0000313" key="3">
    <source>
        <dbReference type="Proteomes" id="UP000198640"/>
    </source>
</evidence>
<dbReference type="EMBL" id="FNOY01000034">
    <property type="protein sequence ID" value="SDY41500.1"/>
    <property type="molecule type" value="Genomic_DNA"/>
</dbReference>
<feature type="transmembrane region" description="Helical" evidence="1">
    <location>
        <begin position="178"/>
        <end position="203"/>
    </location>
</feature>
<feature type="transmembrane region" description="Helical" evidence="1">
    <location>
        <begin position="152"/>
        <end position="172"/>
    </location>
</feature>
<dbReference type="Proteomes" id="UP000198640">
    <property type="component" value="Unassembled WGS sequence"/>
</dbReference>
<keyword evidence="1" id="KW-0812">Transmembrane</keyword>
<proteinExistence type="predicted"/>
<keyword evidence="1" id="KW-1133">Transmembrane helix</keyword>
<evidence type="ECO:0000256" key="1">
    <source>
        <dbReference type="SAM" id="Phobius"/>
    </source>
</evidence>